<evidence type="ECO:0008006" key="4">
    <source>
        <dbReference type="Google" id="ProtNLM"/>
    </source>
</evidence>
<evidence type="ECO:0000313" key="3">
    <source>
        <dbReference type="Proteomes" id="UP000299102"/>
    </source>
</evidence>
<feature type="transmembrane region" description="Helical" evidence="1">
    <location>
        <begin position="210"/>
        <end position="230"/>
    </location>
</feature>
<evidence type="ECO:0000313" key="2">
    <source>
        <dbReference type="EMBL" id="GBP89401.1"/>
    </source>
</evidence>
<gene>
    <name evidence="2" type="ORF">EVAR_65047_1</name>
</gene>
<dbReference type="EMBL" id="BGZK01002000">
    <property type="protein sequence ID" value="GBP89401.1"/>
    <property type="molecule type" value="Genomic_DNA"/>
</dbReference>
<evidence type="ECO:0000256" key="1">
    <source>
        <dbReference type="SAM" id="Phobius"/>
    </source>
</evidence>
<proteinExistence type="predicted"/>
<organism evidence="2 3">
    <name type="scientific">Eumeta variegata</name>
    <name type="common">Bagworm moth</name>
    <name type="synonym">Eumeta japonica</name>
    <dbReference type="NCBI Taxonomy" id="151549"/>
    <lineage>
        <taxon>Eukaryota</taxon>
        <taxon>Metazoa</taxon>
        <taxon>Ecdysozoa</taxon>
        <taxon>Arthropoda</taxon>
        <taxon>Hexapoda</taxon>
        <taxon>Insecta</taxon>
        <taxon>Pterygota</taxon>
        <taxon>Neoptera</taxon>
        <taxon>Endopterygota</taxon>
        <taxon>Lepidoptera</taxon>
        <taxon>Glossata</taxon>
        <taxon>Ditrysia</taxon>
        <taxon>Tineoidea</taxon>
        <taxon>Psychidae</taxon>
        <taxon>Oiketicinae</taxon>
        <taxon>Eumeta</taxon>
    </lineage>
</organism>
<keyword evidence="1" id="KW-0472">Membrane</keyword>
<accession>A0A4C1ZKJ4</accession>
<keyword evidence="1" id="KW-1133">Transmembrane helix</keyword>
<keyword evidence="1" id="KW-0812">Transmembrane</keyword>
<feature type="transmembrane region" description="Helical" evidence="1">
    <location>
        <begin position="80"/>
        <end position="101"/>
    </location>
</feature>
<protein>
    <recommendedName>
        <fullName evidence="4">Gustatory receptor</fullName>
    </recommendedName>
</protein>
<reference evidence="2 3" key="1">
    <citation type="journal article" date="2019" name="Commun. Biol.">
        <title>The bagworm genome reveals a unique fibroin gene that provides high tensile strength.</title>
        <authorList>
            <person name="Kono N."/>
            <person name="Nakamura H."/>
            <person name="Ohtoshi R."/>
            <person name="Tomita M."/>
            <person name="Numata K."/>
            <person name="Arakawa K."/>
        </authorList>
    </citation>
    <scope>NUCLEOTIDE SEQUENCE [LARGE SCALE GENOMIC DNA]</scope>
</reference>
<comment type="caution">
    <text evidence="2">The sequence shown here is derived from an EMBL/GenBank/DDBJ whole genome shotgun (WGS) entry which is preliminary data.</text>
</comment>
<dbReference type="OrthoDB" id="7414613at2759"/>
<name>A0A4C1ZKJ4_EUMVA</name>
<feature type="transmembrane region" description="Helical" evidence="1">
    <location>
        <begin position="134"/>
        <end position="155"/>
    </location>
</feature>
<dbReference type="AlphaFoldDB" id="A0A4C1ZKJ4"/>
<sequence>MTNQVERVPKNRIDQDFRGLLRPFHVIQSMFLMNKFQLRHSSVDSNAFPYTLRAIVPNVAIATCYYFAFLHSFELNTYSVIRVLVNLQSVIGFMVVAFMNFMQRRNITILILKLQEIERSMKMQFEISNKKYNLFNWGICIGTTTVKIGFTIFRQLRDPIWNWPRSFLTFLTLVIDLEIFYASFVMMFLSDKLSALTRAVKIYNGVDPRHLVAGIEFQCSTIVVSLFRIVKNIMKVFKMVVSAFQISSQDEKLTQSYFTHLVEHIFWVLQKFFVIGLLSTYCERLGRRVSELTAASAILVDKEIDDSSRKVAKNVIRLCSVRYGKFSVCGLFPLDAMLPLRLTGLVATYCIVLLQFKFL</sequence>
<feature type="transmembrane region" description="Helical" evidence="1">
    <location>
        <begin position="167"/>
        <end position="189"/>
    </location>
</feature>
<feature type="transmembrane region" description="Helical" evidence="1">
    <location>
        <begin position="50"/>
        <end position="68"/>
    </location>
</feature>
<dbReference type="Proteomes" id="UP000299102">
    <property type="component" value="Unassembled WGS sequence"/>
</dbReference>
<keyword evidence="3" id="KW-1185">Reference proteome</keyword>